<evidence type="ECO:0000256" key="2">
    <source>
        <dbReference type="ARBA" id="ARBA00022691"/>
    </source>
</evidence>
<evidence type="ECO:0000313" key="8">
    <source>
        <dbReference type="Proteomes" id="UP000253226"/>
    </source>
</evidence>
<dbReference type="InterPro" id="IPR050377">
    <property type="entry name" value="Radical_SAM_PqqE_MftC-like"/>
</dbReference>
<dbReference type="GO" id="GO:0046872">
    <property type="term" value="F:metal ion binding"/>
    <property type="evidence" value="ECO:0007669"/>
    <property type="project" value="UniProtKB-KW"/>
</dbReference>
<evidence type="ECO:0000256" key="5">
    <source>
        <dbReference type="ARBA" id="ARBA00023014"/>
    </source>
</evidence>
<dbReference type="Pfam" id="PF04055">
    <property type="entry name" value="Radical_SAM"/>
    <property type="match status" value="1"/>
</dbReference>
<dbReference type="InterPro" id="IPR007197">
    <property type="entry name" value="rSAM"/>
</dbReference>
<accession>A0A367VZI5</accession>
<dbReference type="SFLD" id="SFLDG01067">
    <property type="entry name" value="SPASM/twitch_domain_containing"/>
    <property type="match status" value="1"/>
</dbReference>
<dbReference type="InterPro" id="IPR058240">
    <property type="entry name" value="rSAM_sf"/>
</dbReference>
<name>A0A367VZI5_9PROT</name>
<gene>
    <name evidence="7" type="ORF">TH19_20285</name>
</gene>
<evidence type="ECO:0000256" key="4">
    <source>
        <dbReference type="ARBA" id="ARBA00023004"/>
    </source>
</evidence>
<proteinExistence type="predicted"/>
<dbReference type="PANTHER" id="PTHR11228">
    <property type="entry name" value="RADICAL SAM DOMAIN PROTEIN"/>
    <property type="match status" value="1"/>
</dbReference>
<dbReference type="RefSeq" id="WP_114104059.1">
    <property type="nucleotide sequence ID" value="NZ_JPWF01000018.1"/>
</dbReference>
<sequence>MSLVRFAADYIRDVAVHDFHNDRRHPSFINFSVSNRCNAKCVMCDIWRYKSQDATGNELQGIFTNPYLHKIRDFGITGGEPFIRADITNVIEQAITNIPNLRQIAITTNGFNTERIKATLPKMIDLVRPKSIKLLITVSVDGLGETHNQSRGVPNVWDKVKCTLDYIQKLKDPEISLSTACTISRVNANIEQLQNLDTYMKENKIPIIYRLAVYVSRIYNNELMKVWGISPETPEARAVTTFLKEVVSSSRYSGRSEFYNFIIAYLSGHYNIDTIPDNIRPRCKEQYDGGMLDSNGDLYVCSVSGQKIGNVLTDQIEPAQIRAARKLVREKHCKSCMHDHAIHPRLQTLATALSERMGFRATKKGKI</sequence>
<keyword evidence="3" id="KW-0479">Metal-binding</keyword>
<evidence type="ECO:0000256" key="1">
    <source>
        <dbReference type="ARBA" id="ARBA00001966"/>
    </source>
</evidence>
<dbReference type="PANTHER" id="PTHR11228:SF7">
    <property type="entry name" value="PQQA PEPTIDE CYCLASE"/>
    <property type="match status" value="1"/>
</dbReference>
<dbReference type="SUPFAM" id="SSF102114">
    <property type="entry name" value="Radical SAM enzymes"/>
    <property type="match status" value="1"/>
</dbReference>
<dbReference type="Proteomes" id="UP000253226">
    <property type="component" value="Unassembled WGS sequence"/>
</dbReference>
<comment type="cofactor">
    <cofactor evidence="1">
        <name>[4Fe-4S] cluster</name>
        <dbReference type="ChEBI" id="CHEBI:49883"/>
    </cofactor>
</comment>
<reference evidence="7 8" key="1">
    <citation type="submission" date="2014-07" db="EMBL/GenBank/DDBJ databases">
        <title>Draft genome sequence of Thalassospira profundimaris 35.</title>
        <authorList>
            <person name="Lai Q."/>
            <person name="Shao Z."/>
        </authorList>
    </citation>
    <scope>NUCLEOTIDE SEQUENCE [LARGE SCALE GENOMIC DNA]</scope>
    <source>
        <strain evidence="7 8">35</strain>
    </source>
</reference>
<evidence type="ECO:0000259" key="6">
    <source>
        <dbReference type="PROSITE" id="PS51918"/>
    </source>
</evidence>
<keyword evidence="4" id="KW-0408">Iron</keyword>
<dbReference type="CDD" id="cd01335">
    <property type="entry name" value="Radical_SAM"/>
    <property type="match status" value="1"/>
</dbReference>
<keyword evidence="5" id="KW-0411">Iron-sulfur</keyword>
<organism evidence="7 8">
    <name type="scientific">Thalassospira profundimaris</name>
    <dbReference type="NCBI Taxonomy" id="502049"/>
    <lineage>
        <taxon>Bacteria</taxon>
        <taxon>Pseudomonadati</taxon>
        <taxon>Pseudomonadota</taxon>
        <taxon>Alphaproteobacteria</taxon>
        <taxon>Rhodospirillales</taxon>
        <taxon>Thalassospiraceae</taxon>
        <taxon>Thalassospira</taxon>
    </lineage>
</organism>
<dbReference type="InterPro" id="IPR013785">
    <property type="entry name" value="Aldolase_TIM"/>
</dbReference>
<dbReference type="OrthoDB" id="9810775at2"/>
<keyword evidence="2" id="KW-0949">S-adenosyl-L-methionine</keyword>
<protein>
    <recommendedName>
        <fullName evidence="6">Radical SAM core domain-containing protein</fullName>
    </recommendedName>
</protein>
<dbReference type="GO" id="GO:0051536">
    <property type="term" value="F:iron-sulfur cluster binding"/>
    <property type="evidence" value="ECO:0007669"/>
    <property type="project" value="UniProtKB-KW"/>
</dbReference>
<feature type="domain" description="Radical SAM core" evidence="6">
    <location>
        <begin position="21"/>
        <end position="256"/>
    </location>
</feature>
<dbReference type="SFLD" id="SFLDS00029">
    <property type="entry name" value="Radical_SAM"/>
    <property type="match status" value="1"/>
</dbReference>
<comment type="caution">
    <text evidence="7">The sequence shown here is derived from an EMBL/GenBank/DDBJ whole genome shotgun (WGS) entry which is preliminary data.</text>
</comment>
<dbReference type="GO" id="GO:0003824">
    <property type="term" value="F:catalytic activity"/>
    <property type="evidence" value="ECO:0007669"/>
    <property type="project" value="InterPro"/>
</dbReference>
<dbReference type="AlphaFoldDB" id="A0A367VZI5"/>
<dbReference type="PROSITE" id="PS51918">
    <property type="entry name" value="RADICAL_SAM"/>
    <property type="match status" value="1"/>
</dbReference>
<evidence type="ECO:0000313" key="7">
    <source>
        <dbReference type="EMBL" id="RCK31761.1"/>
    </source>
</evidence>
<evidence type="ECO:0000256" key="3">
    <source>
        <dbReference type="ARBA" id="ARBA00022723"/>
    </source>
</evidence>
<dbReference type="EMBL" id="JPWF01000018">
    <property type="protein sequence ID" value="RCK31761.1"/>
    <property type="molecule type" value="Genomic_DNA"/>
</dbReference>
<dbReference type="Gene3D" id="3.20.20.70">
    <property type="entry name" value="Aldolase class I"/>
    <property type="match status" value="1"/>
</dbReference>